<dbReference type="AlphaFoldDB" id="A0A1G9CY99"/>
<dbReference type="NCBIfam" id="TIGR04086">
    <property type="entry name" value="TIGR04086_membr"/>
    <property type="match status" value="1"/>
</dbReference>
<feature type="transmembrane region" description="Helical" evidence="1">
    <location>
        <begin position="83"/>
        <end position="104"/>
    </location>
</feature>
<protein>
    <submittedName>
        <fullName evidence="2">Putative membrane protein, TIGR04086 family</fullName>
    </submittedName>
</protein>
<keyword evidence="3" id="KW-1185">Reference proteome</keyword>
<dbReference type="EMBL" id="FNFP01000002">
    <property type="protein sequence ID" value="SDK56384.1"/>
    <property type="molecule type" value="Genomic_DNA"/>
</dbReference>
<keyword evidence="1" id="KW-0472">Membrane</keyword>
<dbReference type="Proteomes" id="UP000198718">
    <property type="component" value="Unassembled WGS sequence"/>
</dbReference>
<organism evidence="2 3">
    <name type="scientific">Natronincola ferrireducens</name>
    <dbReference type="NCBI Taxonomy" id="393762"/>
    <lineage>
        <taxon>Bacteria</taxon>
        <taxon>Bacillati</taxon>
        <taxon>Bacillota</taxon>
        <taxon>Clostridia</taxon>
        <taxon>Peptostreptococcales</taxon>
        <taxon>Natronincolaceae</taxon>
        <taxon>Natronincola</taxon>
    </lineage>
</organism>
<gene>
    <name evidence="2" type="ORF">SAMN05660472_01584</name>
</gene>
<dbReference type="Pfam" id="PF12670">
    <property type="entry name" value="DUF3792"/>
    <property type="match status" value="1"/>
</dbReference>
<keyword evidence="1" id="KW-0812">Transmembrane</keyword>
<sequence length="131" mass="14307">MKGSITRGTGDTFNIWVYGKGLIRGYVLSLILFLLSGILITYTSLGEGIIPILTSVIMILSIAYASIYTAVHTKKRGWLQGAVIGLIYILILIIFSKVFITDYIIDTSVYYRVIIGIVTGVIGGMIGINLK</sequence>
<evidence type="ECO:0000313" key="3">
    <source>
        <dbReference type="Proteomes" id="UP000198718"/>
    </source>
</evidence>
<accession>A0A1G9CY99</accession>
<feature type="transmembrane region" description="Helical" evidence="1">
    <location>
        <begin position="21"/>
        <end position="42"/>
    </location>
</feature>
<evidence type="ECO:0000256" key="1">
    <source>
        <dbReference type="SAM" id="Phobius"/>
    </source>
</evidence>
<dbReference type="STRING" id="393762.SAMN05660472_01584"/>
<proteinExistence type="predicted"/>
<name>A0A1G9CY99_9FIRM</name>
<dbReference type="RefSeq" id="WP_244269496.1">
    <property type="nucleotide sequence ID" value="NZ_FNFP01000002.1"/>
</dbReference>
<keyword evidence="1" id="KW-1133">Transmembrane helix</keyword>
<feature type="transmembrane region" description="Helical" evidence="1">
    <location>
        <begin position="110"/>
        <end position="130"/>
    </location>
</feature>
<dbReference type="InterPro" id="IPR023804">
    <property type="entry name" value="DUF3792_TM"/>
</dbReference>
<evidence type="ECO:0000313" key="2">
    <source>
        <dbReference type="EMBL" id="SDK56384.1"/>
    </source>
</evidence>
<feature type="transmembrane region" description="Helical" evidence="1">
    <location>
        <begin position="48"/>
        <end position="71"/>
    </location>
</feature>
<reference evidence="2 3" key="1">
    <citation type="submission" date="2016-10" db="EMBL/GenBank/DDBJ databases">
        <authorList>
            <person name="de Groot N.N."/>
        </authorList>
    </citation>
    <scope>NUCLEOTIDE SEQUENCE [LARGE SCALE GENOMIC DNA]</scope>
    <source>
        <strain evidence="2 3">DSM 18346</strain>
    </source>
</reference>